<protein>
    <submittedName>
        <fullName evidence="2">Uncharacterized protein</fullName>
    </submittedName>
</protein>
<keyword evidence="1" id="KW-0812">Transmembrane</keyword>
<name>A0ABW7YLL5_9ACTN</name>
<proteinExistence type="predicted"/>
<sequence>MSGVLWSGRWLVLVLLVLGVSGMHTLGHTAHASGPAHGAPAATDLPELDPGDVCVAVLTSTALPAPPVLAWAAVLLLPRWTTGGVRRVHGVARAPPRLSELSVMRI</sequence>
<dbReference type="EMBL" id="JBITGY010000001">
    <property type="protein sequence ID" value="MFI6496792.1"/>
    <property type="molecule type" value="Genomic_DNA"/>
</dbReference>
<evidence type="ECO:0000313" key="2">
    <source>
        <dbReference type="EMBL" id="MFI6496792.1"/>
    </source>
</evidence>
<dbReference type="RefSeq" id="WP_397079148.1">
    <property type="nucleotide sequence ID" value="NZ_JBITGY010000001.1"/>
</dbReference>
<reference evidence="2 3" key="1">
    <citation type="submission" date="2024-10" db="EMBL/GenBank/DDBJ databases">
        <title>The Natural Products Discovery Center: Release of the First 8490 Sequenced Strains for Exploring Actinobacteria Biosynthetic Diversity.</title>
        <authorList>
            <person name="Kalkreuter E."/>
            <person name="Kautsar S.A."/>
            <person name="Yang D."/>
            <person name="Bader C.D."/>
            <person name="Teijaro C.N."/>
            <person name="Fluegel L."/>
            <person name="Davis C.M."/>
            <person name="Simpson J.R."/>
            <person name="Lauterbach L."/>
            <person name="Steele A.D."/>
            <person name="Gui C."/>
            <person name="Meng S."/>
            <person name="Li G."/>
            <person name="Viehrig K."/>
            <person name="Ye F."/>
            <person name="Su P."/>
            <person name="Kiefer A.F."/>
            <person name="Nichols A."/>
            <person name="Cepeda A.J."/>
            <person name="Yan W."/>
            <person name="Fan B."/>
            <person name="Jiang Y."/>
            <person name="Adhikari A."/>
            <person name="Zheng C.-J."/>
            <person name="Schuster L."/>
            <person name="Cowan T.M."/>
            <person name="Smanski M.J."/>
            <person name="Chevrette M.G."/>
            <person name="De Carvalho L.P.S."/>
            <person name="Shen B."/>
        </authorList>
    </citation>
    <scope>NUCLEOTIDE SEQUENCE [LARGE SCALE GENOMIC DNA]</scope>
    <source>
        <strain evidence="2 3">NPDC050545</strain>
    </source>
</reference>
<keyword evidence="1" id="KW-1133">Transmembrane helix</keyword>
<evidence type="ECO:0000313" key="3">
    <source>
        <dbReference type="Proteomes" id="UP001612741"/>
    </source>
</evidence>
<gene>
    <name evidence="2" type="ORF">ACIBG2_05385</name>
</gene>
<evidence type="ECO:0000256" key="1">
    <source>
        <dbReference type="SAM" id="Phobius"/>
    </source>
</evidence>
<accession>A0ABW7YLL5</accession>
<organism evidence="2 3">
    <name type="scientific">Nonomuraea typhae</name>
    <dbReference type="NCBI Taxonomy" id="2603600"/>
    <lineage>
        <taxon>Bacteria</taxon>
        <taxon>Bacillati</taxon>
        <taxon>Actinomycetota</taxon>
        <taxon>Actinomycetes</taxon>
        <taxon>Streptosporangiales</taxon>
        <taxon>Streptosporangiaceae</taxon>
        <taxon>Nonomuraea</taxon>
    </lineage>
</organism>
<keyword evidence="3" id="KW-1185">Reference proteome</keyword>
<keyword evidence="1" id="KW-0472">Membrane</keyword>
<comment type="caution">
    <text evidence="2">The sequence shown here is derived from an EMBL/GenBank/DDBJ whole genome shotgun (WGS) entry which is preliminary data.</text>
</comment>
<feature type="transmembrane region" description="Helical" evidence="1">
    <location>
        <begin position="54"/>
        <end position="77"/>
    </location>
</feature>
<dbReference type="Proteomes" id="UP001612741">
    <property type="component" value="Unassembled WGS sequence"/>
</dbReference>